<dbReference type="PANTHER" id="PTHR35526">
    <property type="entry name" value="ANTI-SIGMA-F FACTOR RSBW-RELATED"/>
    <property type="match status" value="1"/>
</dbReference>
<evidence type="ECO:0000313" key="3">
    <source>
        <dbReference type="EMBL" id="GAA4797611.1"/>
    </source>
</evidence>
<comment type="caution">
    <text evidence="3">The sequence shown here is derived from an EMBL/GenBank/DDBJ whole genome shotgun (WGS) entry which is preliminary data.</text>
</comment>
<name>A0ABP9BMA3_9ACTN</name>
<dbReference type="Pfam" id="PF13581">
    <property type="entry name" value="HATPase_c_2"/>
    <property type="match status" value="1"/>
</dbReference>
<dbReference type="SUPFAM" id="SSF55874">
    <property type="entry name" value="ATPase domain of HSP90 chaperone/DNA topoisomerase II/histidine kinase"/>
    <property type="match status" value="1"/>
</dbReference>
<evidence type="ECO:0000256" key="1">
    <source>
        <dbReference type="ARBA" id="ARBA00022527"/>
    </source>
</evidence>
<accession>A0ABP9BMA3</accession>
<dbReference type="InterPro" id="IPR036890">
    <property type="entry name" value="HATPase_C_sf"/>
</dbReference>
<keyword evidence="1" id="KW-0418">Kinase</keyword>
<keyword evidence="1" id="KW-0808">Transferase</keyword>
<dbReference type="Proteomes" id="UP001501265">
    <property type="component" value="Unassembled WGS sequence"/>
</dbReference>
<proteinExistence type="predicted"/>
<dbReference type="EMBL" id="BAABIG010000022">
    <property type="protein sequence ID" value="GAA4797611.1"/>
    <property type="molecule type" value="Genomic_DNA"/>
</dbReference>
<reference evidence="4" key="1">
    <citation type="journal article" date="2019" name="Int. J. Syst. Evol. Microbiol.">
        <title>The Global Catalogue of Microorganisms (GCM) 10K type strain sequencing project: providing services to taxonomists for standard genome sequencing and annotation.</title>
        <authorList>
            <consortium name="The Broad Institute Genomics Platform"/>
            <consortium name="The Broad Institute Genome Sequencing Center for Infectious Disease"/>
            <person name="Wu L."/>
            <person name="Ma J."/>
        </authorList>
    </citation>
    <scope>NUCLEOTIDE SEQUENCE [LARGE SCALE GENOMIC DNA]</scope>
    <source>
        <strain evidence="4">JCM 18081</strain>
    </source>
</reference>
<dbReference type="PANTHER" id="PTHR35526:SF3">
    <property type="entry name" value="ANTI-SIGMA-F FACTOR RSBW"/>
    <property type="match status" value="1"/>
</dbReference>
<protein>
    <recommendedName>
        <fullName evidence="2">Histidine kinase/HSP90-like ATPase domain-containing protein</fullName>
    </recommendedName>
</protein>
<keyword evidence="4" id="KW-1185">Reference proteome</keyword>
<gene>
    <name evidence="3" type="ORF">GCM10023220_26130</name>
</gene>
<evidence type="ECO:0000259" key="2">
    <source>
        <dbReference type="Pfam" id="PF13581"/>
    </source>
</evidence>
<dbReference type="InterPro" id="IPR050267">
    <property type="entry name" value="Anti-sigma-factor_SerPK"/>
</dbReference>
<dbReference type="InterPro" id="IPR003594">
    <property type="entry name" value="HATPase_dom"/>
</dbReference>
<keyword evidence="1" id="KW-0723">Serine/threonine-protein kinase</keyword>
<organism evidence="3 4">
    <name type="scientific">Streptomyces ziwulingensis</name>
    <dbReference type="NCBI Taxonomy" id="1045501"/>
    <lineage>
        <taxon>Bacteria</taxon>
        <taxon>Bacillati</taxon>
        <taxon>Actinomycetota</taxon>
        <taxon>Actinomycetes</taxon>
        <taxon>Kitasatosporales</taxon>
        <taxon>Streptomycetaceae</taxon>
        <taxon>Streptomyces</taxon>
    </lineage>
</organism>
<evidence type="ECO:0000313" key="4">
    <source>
        <dbReference type="Proteomes" id="UP001501265"/>
    </source>
</evidence>
<dbReference type="CDD" id="cd16936">
    <property type="entry name" value="HATPase_RsbW-like"/>
    <property type="match status" value="1"/>
</dbReference>
<sequence length="163" mass="17205">MPTLVTRFVLSGIKEEVSPARRMVVDKVRAWGVRLDGETTDAIRLVVSELVTNAVLHGVGPVTVELCHQPGSLVIGVFDSSEAMPDVDHPALGAEGGRGLGLVGFLAVRSGWEPVEHGKRVWAEVALPKAAPAVRAAVLRRFFLARPGPRARSGSEAPSSATA</sequence>
<dbReference type="Gene3D" id="3.30.565.10">
    <property type="entry name" value="Histidine kinase-like ATPase, C-terminal domain"/>
    <property type="match status" value="1"/>
</dbReference>
<feature type="domain" description="Histidine kinase/HSP90-like ATPase" evidence="2">
    <location>
        <begin position="15"/>
        <end position="121"/>
    </location>
</feature>